<evidence type="ECO:0000256" key="6">
    <source>
        <dbReference type="ARBA" id="ARBA00023274"/>
    </source>
</evidence>
<evidence type="ECO:0000313" key="10">
    <source>
        <dbReference type="EMBL" id="CAL1279412.1"/>
    </source>
</evidence>
<keyword evidence="9" id="KW-1133">Transmembrane helix</keyword>
<feature type="transmembrane region" description="Helical" evidence="9">
    <location>
        <begin position="6"/>
        <end position="26"/>
    </location>
</feature>
<sequence>MPYIPAENPAILGILIFSIYWHPFLFQKILSLTFTKKSIPFKSVICRQIQSSSVLYESVGGWRLRKGLPARGREYGPITDCPEWSYADGRPAPLQEARKRKIKLQKEYLDNIIKCTKEVDKCIDLNHQKAAKEESLRRNAIQNRLKRKGETFS</sequence>
<reference evidence="10 11" key="1">
    <citation type="submission" date="2024-04" db="EMBL/GenBank/DDBJ databases">
        <authorList>
            <person name="Rising A."/>
            <person name="Reimegard J."/>
            <person name="Sonavane S."/>
            <person name="Akerstrom W."/>
            <person name="Nylinder S."/>
            <person name="Hedman E."/>
            <person name="Kallberg Y."/>
        </authorList>
    </citation>
    <scope>NUCLEOTIDE SEQUENCE [LARGE SCALE GENOMIC DNA]</scope>
</reference>
<comment type="subcellular location">
    <subcellularLocation>
        <location evidence="1">Mitochondrion</location>
    </subcellularLocation>
</comment>
<keyword evidence="3" id="KW-0809">Transit peptide</keyword>
<dbReference type="AlphaFoldDB" id="A0AAV2A610"/>
<dbReference type="PANTHER" id="PTHR34090:SF1">
    <property type="entry name" value="LARGE RIBOSOMAL SUBUNIT PROTEIN ML52"/>
    <property type="match status" value="1"/>
</dbReference>
<keyword evidence="6" id="KW-0687">Ribonucleoprotein</keyword>
<accession>A0AAV2A610</accession>
<keyword evidence="5" id="KW-0496">Mitochondrion</keyword>
<keyword evidence="9" id="KW-0812">Transmembrane</keyword>
<dbReference type="InterPro" id="IPR034596">
    <property type="entry name" value="Ribosomal_mL52"/>
</dbReference>
<dbReference type="EMBL" id="CAXIEN010000121">
    <property type="protein sequence ID" value="CAL1279412.1"/>
    <property type="molecule type" value="Genomic_DNA"/>
</dbReference>
<keyword evidence="11" id="KW-1185">Reference proteome</keyword>
<dbReference type="Pfam" id="PF18699">
    <property type="entry name" value="MRPL52"/>
    <property type="match status" value="1"/>
</dbReference>
<evidence type="ECO:0000256" key="8">
    <source>
        <dbReference type="ARBA" id="ARBA00035425"/>
    </source>
</evidence>
<evidence type="ECO:0000256" key="4">
    <source>
        <dbReference type="ARBA" id="ARBA00022980"/>
    </source>
</evidence>
<evidence type="ECO:0000256" key="5">
    <source>
        <dbReference type="ARBA" id="ARBA00023128"/>
    </source>
</evidence>
<organism evidence="10 11">
    <name type="scientific">Larinioides sclopetarius</name>
    <dbReference type="NCBI Taxonomy" id="280406"/>
    <lineage>
        <taxon>Eukaryota</taxon>
        <taxon>Metazoa</taxon>
        <taxon>Ecdysozoa</taxon>
        <taxon>Arthropoda</taxon>
        <taxon>Chelicerata</taxon>
        <taxon>Arachnida</taxon>
        <taxon>Araneae</taxon>
        <taxon>Araneomorphae</taxon>
        <taxon>Entelegynae</taxon>
        <taxon>Araneoidea</taxon>
        <taxon>Araneidae</taxon>
        <taxon>Larinioides</taxon>
    </lineage>
</organism>
<dbReference type="Proteomes" id="UP001497382">
    <property type="component" value="Unassembled WGS sequence"/>
</dbReference>
<comment type="caution">
    <text evidence="10">The sequence shown here is derived from an EMBL/GenBank/DDBJ whole genome shotgun (WGS) entry which is preliminary data.</text>
</comment>
<dbReference type="GO" id="GO:0032543">
    <property type="term" value="P:mitochondrial translation"/>
    <property type="evidence" value="ECO:0007669"/>
    <property type="project" value="InterPro"/>
</dbReference>
<comment type="similarity">
    <text evidence="2">Belongs to the mitochondrion-specific ribosomal protein mL52 family.</text>
</comment>
<proteinExistence type="inferred from homology"/>
<keyword evidence="9" id="KW-0472">Membrane</keyword>
<evidence type="ECO:0000256" key="2">
    <source>
        <dbReference type="ARBA" id="ARBA00007232"/>
    </source>
</evidence>
<evidence type="ECO:0000256" key="3">
    <source>
        <dbReference type="ARBA" id="ARBA00022946"/>
    </source>
</evidence>
<dbReference type="PANTHER" id="PTHR34090">
    <property type="entry name" value="39S RIBOSOMAL PROTEIN L52, MITOCHONDRIAL"/>
    <property type="match status" value="1"/>
</dbReference>
<evidence type="ECO:0000256" key="9">
    <source>
        <dbReference type="SAM" id="Phobius"/>
    </source>
</evidence>
<keyword evidence="4" id="KW-0689">Ribosomal protein</keyword>
<evidence type="ECO:0000256" key="1">
    <source>
        <dbReference type="ARBA" id="ARBA00004173"/>
    </source>
</evidence>
<dbReference type="GO" id="GO:0003735">
    <property type="term" value="F:structural constituent of ribosome"/>
    <property type="evidence" value="ECO:0007669"/>
    <property type="project" value="InterPro"/>
</dbReference>
<protein>
    <recommendedName>
        <fullName evidence="7">Large ribosomal subunit protein mL52</fullName>
    </recommendedName>
    <alternativeName>
        <fullName evidence="8">39S ribosomal protein L52, mitochondrial</fullName>
    </alternativeName>
</protein>
<evidence type="ECO:0000313" key="11">
    <source>
        <dbReference type="Proteomes" id="UP001497382"/>
    </source>
</evidence>
<name>A0AAV2A610_9ARAC</name>
<dbReference type="GO" id="GO:0005762">
    <property type="term" value="C:mitochondrial large ribosomal subunit"/>
    <property type="evidence" value="ECO:0007669"/>
    <property type="project" value="InterPro"/>
</dbReference>
<evidence type="ECO:0000256" key="7">
    <source>
        <dbReference type="ARBA" id="ARBA00035181"/>
    </source>
</evidence>
<gene>
    <name evidence="10" type="ORF">LARSCL_LOCUS10342</name>
</gene>